<sequence length="281" mass="33041">MDNIKCINNLNADDWENAWKNELGEEIKKKKFWTKDTPKIHFEKIAVKDEYHEKLMEKLVLDETDTVIDLGCGEGAVTTLIAEKVSKILGIDSSPMMLDLLQQRIDHDNIKNIETKKMKIEDVSIESVGKFDVVLASRSFMGIHDIKDVLINSNEIANKYVFLAVFGRRNWRIEKKFYEEIGKDYPDFAPHDYIFNMLINLGIYPNIEHFDLKGNRKYDDIEDAFIRMKWKMNNLSEEEVDKIKPFLEENLKLNKEDGKLENPLDKSDLVLIWWSKDSFNW</sequence>
<gene>
    <name evidence="1" type="ORF">MarbSA_06000</name>
</gene>
<dbReference type="Proteomes" id="UP000825015">
    <property type="component" value="Chromosome"/>
</dbReference>
<organism evidence="1 2">
    <name type="scientific">Methanobrevibacter arboriphilus</name>
    <dbReference type="NCBI Taxonomy" id="39441"/>
    <lineage>
        <taxon>Archaea</taxon>
        <taxon>Methanobacteriati</taxon>
        <taxon>Methanobacteriota</taxon>
        <taxon>Methanomada group</taxon>
        <taxon>Methanobacteria</taxon>
        <taxon>Methanobacteriales</taxon>
        <taxon>Methanobacteriaceae</taxon>
        <taxon>Methanobrevibacter</taxon>
    </lineage>
</organism>
<dbReference type="EMBL" id="AP019779">
    <property type="protein sequence ID" value="BBL61560.1"/>
    <property type="molecule type" value="Genomic_DNA"/>
</dbReference>
<evidence type="ECO:0000313" key="1">
    <source>
        <dbReference type="EMBL" id="BBL61560.1"/>
    </source>
</evidence>
<reference evidence="1" key="1">
    <citation type="submission" date="2019-06" db="EMBL/GenBank/DDBJ databases">
        <title>Complete genome sequence of Methanobrevibacter arboriphilus strain SA.</title>
        <authorList>
            <person name="Asakawa S."/>
        </authorList>
    </citation>
    <scope>NUCLEOTIDE SEQUENCE</scope>
    <source>
        <strain evidence="1">SA</strain>
    </source>
</reference>
<protein>
    <submittedName>
        <fullName evidence="1">SAM-dependent methyltransferase</fullName>
    </submittedName>
</protein>
<accession>A0ACA8R3W2</accession>
<proteinExistence type="predicted"/>
<keyword evidence="1" id="KW-0808">Transferase</keyword>
<evidence type="ECO:0000313" key="2">
    <source>
        <dbReference type="Proteomes" id="UP000825015"/>
    </source>
</evidence>
<keyword evidence="2" id="KW-1185">Reference proteome</keyword>
<keyword evidence="1" id="KW-0489">Methyltransferase</keyword>
<name>A0ACA8R3W2_METAZ</name>